<reference evidence="2 3" key="1">
    <citation type="journal article" date="2013" name="PLoS ONE">
        <title>Predicting the Proteins of Angomonas deanei, Strigomonas culicis and Their Respective Endosymbionts Reveals New Aspects of the Trypanosomatidae Family.</title>
        <authorList>
            <person name="Motta M.C."/>
            <person name="Martins A.C."/>
            <person name="de Souza S.S."/>
            <person name="Catta-Preta C.M."/>
            <person name="Silva R."/>
            <person name="Klein C.C."/>
            <person name="de Almeida L.G."/>
            <person name="de Lima Cunha O."/>
            <person name="Ciapina L.P."/>
            <person name="Brocchi M."/>
            <person name="Colabardini A.C."/>
            <person name="de Araujo Lima B."/>
            <person name="Machado C.R."/>
            <person name="de Almeida Soares C.M."/>
            <person name="Probst C.M."/>
            <person name="de Menezes C.B."/>
            <person name="Thompson C.E."/>
            <person name="Bartholomeu D.C."/>
            <person name="Gradia D.F."/>
            <person name="Pavoni D.P."/>
            <person name="Grisard E.C."/>
            <person name="Fantinatti-Garboggini F."/>
            <person name="Marchini F.K."/>
            <person name="Rodrigues-Luiz G.F."/>
            <person name="Wagner G."/>
            <person name="Goldman G.H."/>
            <person name="Fietto J.L."/>
            <person name="Elias M.C."/>
            <person name="Goldman M.H."/>
            <person name="Sagot M.F."/>
            <person name="Pereira M."/>
            <person name="Stoco P.H."/>
            <person name="de Mendonca-Neto R.P."/>
            <person name="Teixeira S.M."/>
            <person name="Maciel T.E."/>
            <person name="de Oliveira Mendes T.A."/>
            <person name="Urmenyi T.P."/>
            <person name="de Souza W."/>
            <person name="Schenkman S."/>
            <person name="de Vasconcelos A.T."/>
        </authorList>
    </citation>
    <scope>NUCLEOTIDE SEQUENCE [LARGE SCALE GENOMIC DNA]</scope>
</reference>
<evidence type="ECO:0000313" key="2">
    <source>
        <dbReference type="EMBL" id="EPY18477.1"/>
    </source>
</evidence>
<dbReference type="Proteomes" id="UP000015354">
    <property type="component" value="Unassembled WGS sequence"/>
</dbReference>
<evidence type="ECO:0000313" key="3">
    <source>
        <dbReference type="Proteomes" id="UP000015354"/>
    </source>
</evidence>
<protein>
    <submittedName>
        <fullName evidence="2">Uncharacterized protein</fullName>
    </submittedName>
</protein>
<keyword evidence="3" id="KW-1185">Reference proteome</keyword>
<gene>
    <name evidence="2" type="ORF">STCU_09948</name>
</gene>
<sequence length="200" mass="22334">MVHPVDLGFEGENNSGGSLNVHSHPPPQTASRHHRRYADAQPGRTIYAVLTQKKQPAARRTPHSSDTRRRTSQPKLENRLENDPNAGCLLHACEDHPPQHGHPRRILNEDPGEGQEEQLSGTLLDWTDEHQRAYMCYAEGRPSPCVPDKLVADALPPLLLSAPYADPTTVQAVGSTDRSRTARRRWASQVHFILPDVYDP</sequence>
<feature type="compositionally biased region" description="Polar residues" evidence="1">
    <location>
        <begin position="12"/>
        <end position="21"/>
    </location>
</feature>
<dbReference type="EMBL" id="ATMH01009911">
    <property type="protein sequence ID" value="EPY18477.1"/>
    <property type="molecule type" value="Genomic_DNA"/>
</dbReference>
<proteinExistence type="predicted"/>
<name>S9TJZ0_9TRYP</name>
<evidence type="ECO:0000256" key="1">
    <source>
        <dbReference type="SAM" id="MobiDB-lite"/>
    </source>
</evidence>
<comment type="caution">
    <text evidence="2">The sequence shown here is derived from an EMBL/GenBank/DDBJ whole genome shotgun (WGS) entry which is preliminary data.</text>
</comment>
<dbReference type="AlphaFoldDB" id="S9TJZ0"/>
<organism evidence="2 3">
    <name type="scientific">Strigomonas culicis</name>
    <dbReference type="NCBI Taxonomy" id="28005"/>
    <lineage>
        <taxon>Eukaryota</taxon>
        <taxon>Discoba</taxon>
        <taxon>Euglenozoa</taxon>
        <taxon>Kinetoplastea</taxon>
        <taxon>Metakinetoplastina</taxon>
        <taxon>Trypanosomatida</taxon>
        <taxon>Trypanosomatidae</taxon>
        <taxon>Strigomonadinae</taxon>
        <taxon>Strigomonas</taxon>
    </lineage>
</organism>
<accession>S9TJZ0</accession>
<feature type="region of interest" description="Disordered" evidence="1">
    <location>
        <begin position="1"/>
        <end position="118"/>
    </location>
</feature>